<dbReference type="Pfam" id="PF13191">
    <property type="entry name" value="AAA_16"/>
    <property type="match status" value="1"/>
</dbReference>
<evidence type="ECO:0000259" key="3">
    <source>
        <dbReference type="PROSITE" id="PS50043"/>
    </source>
</evidence>
<protein>
    <submittedName>
        <fullName evidence="4">AAA family ATPase</fullName>
    </submittedName>
</protein>
<dbReference type="SMART" id="SM00421">
    <property type="entry name" value="HTH_LUXR"/>
    <property type="match status" value="1"/>
</dbReference>
<dbReference type="AlphaFoldDB" id="A0A9X3MXK8"/>
<gene>
    <name evidence="4" type="ORF">OM076_29270</name>
</gene>
<feature type="domain" description="HTH luxR-type" evidence="3">
    <location>
        <begin position="850"/>
        <end position="915"/>
    </location>
</feature>
<dbReference type="SUPFAM" id="SSF46894">
    <property type="entry name" value="C-terminal effector domain of the bipartite response regulators"/>
    <property type="match status" value="1"/>
</dbReference>
<dbReference type="PRINTS" id="PR00038">
    <property type="entry name" value="HTHLUXR"/>
</dbReference>
<evidence type="ECO:0000313" key="5">
    <source>
        <dbReference type="Proteomes" id="UP001149140"/>
    </source>
</evidence>
<dbReference type="GO" id="GO:0005737">
    <property type="term" value="C:cytoplasm"/>
    <property type="evidence" value="ECO:0007669"/>
    <property type="project" value="TreeGrafter"/>
</dbReference>
<keyword evidence="5" id="KW-1185">Reference proteome</keyword>
<dbReference type="PANTHER" id="PTHR16305">
    <property type="entry name" value="TESTICULAR SOLUBLE ADENYLYL CYCLASE"/>
    <property type="match status" value="1"/>
</dbReference>
<evidence type="ECO:0000313" key="4">
    <source>
        <dbReference type="EMBL" id="MDA0164397.1"/>
    </source>
</evidence>
<name>A0A9X3MXK8_9ACTN</name>
<dbReference type="GO" id="GO:0006355">
    <property type="term" value="P:regulation of DNA-templated transcription"/>
    <property type="evidence" value="ECO:0007669"/>
    <property type="project" value="InterPro"/>
</dbReference>
<dbReference type="InterPro" id="IPR027417">
    <property type="entry name" value="P-loop_NTPase"/>
</dbReference>
<dbReference type="RefSeq" id="WP_270043652.1">
    <property type="nucleotide sequence ID" value="NZ_JAPDOD010000033.1"/>
</dbReference>
<dbReference type="PROSITE" id="PS50043">
    <property type="entry name" value="HTH_LUXR_2"/>
    <property type="match status" value="1"/>
</dbReference>
<dbReference type="InterPro" id="IPR041664">
    <property type="entry name" value="AAA_16"/>
</dbReference>
<dbReference type="EMBL" id="JAPDOD010000033">
    <property type="protein sequence ID" value="MDA0164397.1"/>
    <property type="molecule type" value="Genomic_DNA"/>
</dbReference>
<dbReference type="GO" id="GO:0004016">
    <property type="term" value="F:adenylate cyclase activity"/>
    <property type="evidence" value="ECO:0007669"/>
    <property type="project" value="TreeGrafter"/>
</dbReference>
<organism evidence="4 5">
    <name type="scientific">Solirubrobacter ginsenosidimutans</name>
    <dbReference type="NCBI Taxonomy" id="490573"/>
    <lineage>
        <taxon>Bacteria</taxon>
        <taxon>Bacillati</taxon>
        <taxon>Actinomycetota</taxon>
        <taxon>Thermoleophilia</taxon>
        <taxon>Solirubrobacterales</taxon>
        <taxon>Solirubrobacteraceae</taxon>
        <taxon>Solirubrobacter</taxon>
    </lineage>
</organism>
<dbReference type="CDD" id="cd06170">
    <property type="entry name" value="LuxR_C_like"/>
    <property type="match status" value="1"/>
</dbReference>
<dbReference type="PANTHER" id="PTHR16305:SF35">
    <property type="entry name" value="TRANSCRIPTIONAL ACTIVATOR DOMAIN"/>
    <property type="match status" value="1"/>
</dbReference>
<evidence type="ECO:0000256" key="1">
    <source>
        <dbReference type="ARBA" id="ARBA00022741"/>
    </source>
</evidence>
<dbReference type="InterPro" id="IPR000792">
    <property type="entry name" value="Tscrpt_reg_LuxR_C"/>
</dbReference>
<dbReference type="GO" id="GO:0005524">
    <property type="term" value="F:ATP binding"/>
    <property type="evidence" value="ECO:0007669"/>
    <property type="project" value="UniProtKB-KW"/>
</dbReference>
<keyword evidence="2" id="KW-0067">ATP-binding</keyword>
<keyword evidence="1" id="KW-0547">Nucleotide-binding</keyword>
<comment type="caution">
    <text evidence="4">The sequence shown here is derived from an EMBL/GenBank/DDBJ whole genome shotgun (WGS) entry which is preliminary data.</text>
</comment>
<dbReference type="InterPro" id="IPR016032">
    <property type="entry name" value="Sig_transdc_resp-reg_C-effctor"/>
</dbReference>
<sequence>MATRRAPVLLGRAAERQMLDRMLHNVRGGQSAVLVIRGEAGIGKTALLDYCASQASAFRTARIAGVEAEMDLPFAAVHQLCAPMLVRLDTLPEPQREALSVALGLSSGEPRDNFLVALAVLSLLAAVAEERPLLCVVDDAQWLDRASSQILGFVARRLLAESVALVFGVRKRSGTPALEGLAELRLRGLGSEDARVLLATAVPGLRDDRVCERIIAETRGNPLALLELSRHRSAPGVASGLVVPAAADLASRIEQRYCKRLHALPEATQRLLLLAAAEPAGDTTLLWRAAERLGLGASDLYPARESALLQISADVRFPHPLVRSAVYGEASPEDRRGAHAALADACDADVDADRRAWHRALAAAGPDEDVATELEHSAGRAQLRGGLAVAATVLERSMDLTPDAARRSRRALAAAEATLLSGAPEAALRLLGRAQAGPLDARERAHVELLRGRAAFGSLNRRDAPRLLLAAAKELEPLDRLSARDAYLEAMAAALYVGRHAGEIGVVEVAQAVRAASMDSGRPQDLLLGGLAVQITDGYRAGAPLVKRAVTAFRRADMPAPDAIRWLWMAAYAAQDVWDDEGWEELSERHVTLTRQAGALAMLPFALNGRVNLHLSAGELPAAASLIDELVAVKDAIGSGLPPYSALALAAFGGREDEAAKLIRAVREQVGARGEGIAMALLEHAEAMLYCALGRYPDACAAARHGLDRPHELSCLTRLLPQLVEAAVRSNQRALAEDAMRRLAESTSAAGTDWALGIEARSRALISEGEDAEPLYQDALERLGRTRLSAELARTHLLYGEWLRRLARRADAREPLRTAHHMFTEMGMEAFAERTRRELIATGETVRRRQPEARDDLTPQEGQIARLARDGLTNAEIGGQLFLSPRTVEWHLKKVFSKLGISSRRGLPEALPTRAADPAPV</sequence>
<accession>A0A9X3MXK8</accession>
<evidence type="ECO:0000256" key="2">
    <source>
        <dbReference type="ARBA" id="ARBA00022840"/>
    </source>
</evidence>
<dbReference type="InterPro" id="IPR036388">
    <property type="entry name" value="WH-like_DNA-bd_sf"/>
</dbReference>
<dbReference type="Gene3D" id="3.40.50.300">
    <property type="entry name" value="P-loop containing nucleotide triphosphate hydrolases"/>
    <property type="match status" value="1"/>
</dbReference>
<dbReference type="Proteomes" id="UP001149140">
    <property type="component" value="Unassembled WGS sequence"/>
</dbReference>
<dbReference type="Gene3D" id="1.10.10.10">
    <property type="entry name" value="Winged helix-like DNA-binding domain superfamily/Winged helix DNA-binding domain"/>
    <property type="match status" value="1"/>
</dbReference>
<dbReference type="Pfam" id="PF00196">
    <property type="entry name" value="GerE"/>
    <property type="match status" value="1"/>
</dbReference>
<proteinExistence type="predicted"/>
<reference evidence="4" key="1">
    <citation type="submission" date="2022-10" db="EMBL/GenBank/DDBJ databases">
        <title>The WGS of Solirubrobacter ginsenosidimutans DSM 21036.</title>
        <authorList>
            <person name="Jiang Z."/>
        </authorList>
    </citation>
    <scope>NUCLEOTIDE SEQUENCE</scope>
    <source>
        <strain evidence="4">DSM 21036</strain>
    </source>
</reference>
<dbReference type="SUPFAM" id="SSF52540">
    <property type="entry name" value="P-loop containing nucleoside triphosphate hydrolases"/>
    <property type="match status" value="1"/>
</dbReference>
<dbReference type="GO" id="GO:0003677">
    <property type="term" value="F:DNA binding"/>
    <property type="evidence" value="ECO:0007669"/>
    <property type="project" value="InterPro"/>
</dbReference>